<gene>
    <name evidence="6" type="ORF">ACFQZ6_34110</name>
</gene>
<dbReference type="EMBL" id="JBHTEB010000001">
    <property type="protein sequence ID" value="MFD0319165.1"/>
    <property type="molecule type" value="Genomic_DNA"/>
</dbReference>
<dbReference type="Gene3D" id="3.50.50.60">
    <property type="entry name" value="FAD/NAD(P)-binding domain"/>
    <property type="match status" value="1"/>
</dbReference>
<protein>
    <submittedName>
        <fullName evidence="6">FAD-dependent oxidoreductase</fullName>
    </submittedName>
</protein>
<proteinExistence type="predicted"/>
<accession>A0ABW2WM55</accession>
<dbReference type="RefSeq" id="WP_381617375.1">
    <property type="nucleotide sequence ID" value="NZ_JBHTEB010000001.1"/>
</dbReference>
<comment type="cofactor">
    <cofactor evidence="1">
        <name>FAD</name>
        <dbReference type="ChEBI" id="CHEBI:57692"/>
    </cofactor>
</comment>
<dbReference type="PRINTS" id="PR00420">
    <property type="entry name" value="RNGMNOXGNASE"/>
</dbReference>
<keyword evidence="4" id="KW-0560">Oxidoreductase</keyword>
<reference evidence="7" key="1">
    <citation type="journal article" date="2019" name="Int. J. Syst. Evol. Microbiol.">
        <title>The Global Catalogue of Microorganisms (GCM) 10K type strain sequencing project: providing services to taxonomists for standard genome sequencing and annotation.</title>
        <authorList>
            <consortium name="The Broad Institute Genomics Platform"/>
            <consortium name="The Broad Institute Genome Sequencing Center for Infectious Disease"/>
            <person name="Wu L."/>
            <person name="Ma J."/>
        </authorList>
    </citation>
    <scope>NUCLEOTIDE SEQUENCE [LARGE SCALE GENOMIC DNA]</scope>
    <source>
        <strain evidence="7">CGMCC 4.7400</strain>
    </source>
</reference>
<evidence type="ECO:0000313" key="7">
    <source>
        <dbReference type="Proteomes" id="UP001597023"/>
    </source>
</evidence>
<evidence type="ECO:0000256" key="2">
    <source>
        <dbReference type="ARBA" id="ARBA00022630"/>
    </source>
</evidence>
<keyword evidence="3" id="KW-0274">FAD</keyword>
<dbReference type="Pfam" id="PF01494">
    <property type="entry name" value="FAD_binding_3"/>
    <property type="match status" value="1"/>
</dbReference>
<evidence type="ECO:0000256" key="1">
    <source>
        <dbReference type="ARBA" id="ARBA00001974"/>
    </source>
</evidence>
<evidence type="ECO:0000259" key="5">
    <source>
        <dbReference type="Pfam" id="PF01494"/>
    </source>
</evidence>
<sequence>MPTPPSPTRPVLIAGAGIGGLTAALALRRRGIPVAVYERRRAGEIVMAGSGLTIWSNATTALGTLGLADTLLALGEKVLGGVSVDARERPIYRMRTARHTWPGSVPSVSISRGDLIDLLMSACDSAGVPLHLNRRCVGYEQGPDGVVLKLDDGQAVQGSVLVGADGIRSAILAQLHGEPPQPLYTGRSTYRGISPTDQGLAPGTVYMFHHAPTGVGGGAWHVGGGRVAWTLSRVAEPGEREDQSVFKERALDLARPLPGLPSRLVTATPAPAVIRTDIFYHHWRERWGDGRVTLLGDAAHAMPTDLGQGACQAIEDAVVLADALAAHDDPVTALRVYEERRLPRVRWVREQVMRLVRWPQIDNRVLKWLVTKAVAPAVIAVKQRSLWRELQRPPLPWDTGLDTRETR</sequence>
<comment type="caution">
    <text evidence="6">The sequence shown here is derived from an EMBL/GenBank/DDBJ whole genome shotgun (WGS) entry which is preliminary data.</text>
</comment>
<feature type="domain" description="FAD-binding" evidence="5">
    <location>
        <begin position="10"/>
        <end position="348"/>
    </location>
</feature>
<dbReference type="Proteomes" id="UP001597023">
    <property type="component" value="Unassembled WGS sequence"/>
</dbReference>
<evidence type="ECO:0000256" key="3">
    <source>
        <dbReference type="ARBA" id="ARBA00022827"/>
    </source>
</evidence>
<evidence type="ECO:0000313" key="6">
    <source>
        <dbReference type="EMBL" id="MFD0319165.1"/>
    </source>
</evidence>
<dbReference type="InterPro" id="IPR036188">
    <property type="entry name" value="FAD/NAD-bd_sf"/>
</dbReference>
<keyword evidence="7" id="KW-1185">Reference proteome</keyword>
<dbReference type="PANTHER" id="PTHR46496">
    <property type="match status" value="1"/>
</dbReference>
<keyword evidence="2" id="KW-0285">Flavoprotein</keyword>
<dbReference type="InterPro" id="IPR002938">
    <property type="entry name" value="FAD-bd"/>
</dbReference>
<dbReference type="SUPFAM" id="SSF51905">
    <property type="entry name" value="FAD/NAD(P)-binding domain"/>
    <property type="match status" value="1"/>
</dbReference>
<evidence type="ECO:0000256" key="4">
    <source>
        <dbReference type="ARBA" id="ARBA00023002"/>
    </source>
</evidence>
<name>A0ABW2WM55_9ACTN</name>
<dbReference type="PANTHER" id="PTHR46496:SF1">
    <property type="entry name" value="ZEAXANTHIN EPOXIDASE, CHLOROPLASTIC"/>
    <property type="match status" value="1"/>
</dbReference>
<organism evidence="6 7">
    <name type="scientific">Streptomyces flavalbus</name>
    <dbReference type="NCBI Taxonomy" id="2665155"/>
    <lineage>
        <taxon>Bacteria</taxon>
        <taxon>Bacillati</taxon>
        <taxon>Actinomycetota</taxon>
        <taxon>Actinomycetes</taxon>
        <taxon>Kitasatosporales</taxon>
        <taxon>Streptomycetaceae</taxon>
        <taxon>Streptomyces</taxon>
    </lineage>
</organism>